<evidence type="ECO:0000313" key="2">
    <source>
        <dbReference type="EMBL" id="MCM4081652.1"/>
    </source>
</evidence>
<organism evidence="2 3">
    <name type="scientific">Paractinoplanes hotanensis</name>
    <dbReference type="NCBI Taxonomy" id="2906497"/>
    <lineage>
        <taxon>Bacteria</taxon>
        <taxon>Bacillati</taxon>
        <taxon>Actinomycetota</taxon>
        <taxon>Actinomycetes</taxon>
        <taxon>Micromonosporales</taxon>
        <taxon>Micromonosporaceae</taxon>
        <taxon>Paractinoplanes</taxon>
    </lineage>
</organism>
<evidence type="ECO:0000259" key="1">
    <source>
        <dbReference type="Pfam" id="PF00144"/>
    </source>
</evidence>
<evidence type="ECO:0000313" key="3">
    <source>
        <dbReference type="Proteomes" id="UP001523216"/>
    </source>
</evidence>
<dbReference type="Pfam" id="PF00144">
    <property type="entry name" value="Beta-lactamase"/>
    <property type="match status" value="1"/>
</dbReference>
<proteinExistence type="predicted"/>
<dbReference type="InterPro" id="IPR001466">
    <property type="entry name" value="Beta-lactam-related"/>
</dbReference>
<dbReference type="InterPro" id="IPR052907">
    <property type="entry name" value="Beta-lactamase/esterase"/>
</dbReference>
<feature type="domain" description="Beta-lactamase-related" evidence="1">
    <location>
        <begin position="22"/>
        <end position="325"/>
    </location>
</feature>
<dbReference type="PANTHER" id="PTHR43319">
    <property type="entry name" value="BETA-LACTAMASE-RELATED"/>
    <property type="match status" value="1"/>
</dbReference>
<dbReference type="EMBL" id="JAMQOL010000042">
    <property type="protein sequence ID" value="MCM4081652.1"/>
    <property type="molecule type" value="Genomic_DNA"/>
</dbReference>
<name>A0ABT0Y6I9_9ACTN</name>
<dbReference type="Gene3D" id="3.40.710.10">
    <property type="entry name" value="DD-peptidase/beta-lactamase superfamily"/>
    <property type="match status" value="1"/>
</dbReference>
<reference evidence="2 3" key="1">
    <citation type="submission" date="2022-06" db="EMBL/GenBank/DDBJ databases">
        <title>Actinoplanes abujensis sp. nov., isolated from Nigerian arid soil.</title>
        <authorList>
            <person name="Ding P."/>
        </authorList>
    </citation>
    <scope>NUCLEOTIDE SEQUENCE [LARGE SCALE GENOMIC DNA]</scope>
    <source>
        <strain evidence="3">TRM88002</strain>
    </source>
</reference>
<keyword evidence="3" id="KW-1185">Reference proteome</keyword>
<dbReference type="Proteomes" id="UP001523216">
    <property type="component" value="Unassembled WGS sequence"/>
</dbReference>
<gene>
    <name evidence="2" type="ORF">LXN57_29160</name>
</gene>
<comment type="caution">
    <text evidence="2">The sequence shown here is derived from an EMBL/GenBank/DDBJ whole genome shotgun (WGS) entry which is preliminary data.</text>
</comment>
<dbReference type="PANTHER" id="PTHR43319:SF3">
    <property type="entry name" value="BETA-LACTAMASE-RELATED DOMAIN-CONTAINING PROTEIN"/>
    <property type="match status" value="1"/>
</dbReference>
<dbReference type="SUPFAM" id="SSF56601">
    <property type="entry name" value="beta-lactamase/transpeptidase-like"/>
    <property type="match status" value="1"/>
</dbReference>
<accession>A0ABT0Y6I9</accession>
<sequence length="338" mass="36044">MNGLIAPGFEAVGDAFAIDPRGGSALTILRGGEPVVELVEGWRDAARTDPWQPDTLVNVYSTGKPVIAMAVVLLADRGLVDLDAPMSRYWPSFRTPASVRQVLSHTAGLPSFPVPRPTSAYSDWDLLCGDLATATPEYEPGSVAAEHALTYGHLLGELVRRVDGRSPARFIADELPYDFGFALSDEDIARCAELEFDAPDWPERNAGVPGSPKSRAISNPPGARDLAVINSTAWRRASVPAVNLHATATGIARFYADLLAGKLPSLAIPQYTGPDLFIGEETTWGLGVQLEPDGTWGHGGLGGSAGYADPSRNLAIAYVSRRLTDFAVLDRVDAALPR</sequence>
<dbReference type="InterPro" id="IPR012338">
    <property type="entry name" value="Beta-lactam/transpept-like"/>
</dbReference>
<protein>
    <submittedName>
        <fullName evidence="2">Beta-lactamase family protein</fullName>
    </submittedName>
</protein>
<dbReference type="RefSeq" id="WP_251801420.1">
    <property type="nucleotide sequence ID" value="NZ_JAMQOL010000042.1"/>
</dbReference>